<keyword evidence="4" id="KW-1003">Cell membrane</keyword>
<dbReference type="Pfam" id="PF00005">
    <property type="entry name" value="ABC_tran"/>
    <property type="match status" value="1"/>
</dbReference>
<evidence type="ECO:0000256" key="3">
    <source>
        <dbReference type="ARBA" id="ARBA00022448"/>
    </source>
</evidence>
<dbReference type="SUPFAM" id="SSF52540">
    <property type="entry name" value="P-loop containing nucleoside triphosphate hydrolases"/>
    <property type="match status" value="1"/>
</dbReference>
<dbReference type="GO" id="GO:0005524">
    <property type="term" value="F:ATP binding"/>
    <property type="evidence" value="ECO:0007669"/>
    <property type="project" value="UniProtKB-KW"/>
</dbReference>
<evidence type="ECO:0000256" key="5">
    <source>
        <dbReference type="ARBA" id="ARBA00022519"/>
    </source>
</evidence>
<dbReference type="InterPro" id="IPR017871">
    <property type="entry name" value="ABC_transporter-like_CS"/>
</dbReference>
<dbReference type="GO" id="GO:0005886">
    <property type="term" value="C:plasma membrane"/>
    <property type="evidence" value="ECO:0007669"/>
    <property type="project" value="UniProtKB-SubCell"/>
</dbReference>
<evidence type="ECO:0000259" key="10">
    <source>
        <dbReference type="PROSITE" id="PS50893"/>
    </source>
</evidence>
<comment type="subcellular location">
    <subcellularLocation>
        <location evidence="1">Cell membrane</location>
        <topology evidence="1">Peripheral membrane protein</topology>
    </subcellularLocation>
</comment>
<accession>A0AA46TJT6</accession>
<organism evidence="11 12">
    <name type="scientific">Solicola gregarius</name>
    <dbReference type="NCBI Taxonomy" id="2908642"/>
    <lineage>
        <taxon>Bacteria</taxon>
        <taxon>Bacillati</taxon>
        <taxon>Actinomycetota</taxon>
        <taxon>Actinomycetes</taxon>
        <taxon>Propionibacteriales</taxon>
        <taxon>Nocardioidaceae</taxon>
        <taxon>Solicola</taxon>
    </lineage>
</organism>
<keyword evidence="12" id="KW-1185">Reference proteome</keyword>
<evidence type="ECO:0000256" key="4">
    <source>
        <dbReference type="ARBA" id="ARBA00022475"/>
    </source>
</evidence>
<dbReference type="InterPro" id="IPR003439">
    <property type="entry name" value="ABC_transporter-like_ATP-bd"/>
</dbReference>
<comment type="similarity">
    <text evidence="2">Belongs to the ABC transporter superfamily.</text>
</comment>
<name>A0AA46TJT6_9ACTN</name>
<sequence length="337" mass="35920">MSERDNRDSPVLAIEDVTVDYRTPDREVRALDGASLSVAAGDTVGVVGESGSGKSTLGLLVGRLLPPRGQRTSGRVVVDGEQVLDLPDRDIARVRREKLGFIPQDPVGSLNPTLRVGRQLRLALPGRSASKQELVDQLERVQIDDPQRVLRLYPHEVSGGMAQRIAIAMAMARQPRILVADEPTAALDSQVREEVLRLVFGLANEAGTTVLWLSHDLNAVSRWCRRIAVMYGGRVVEDGLVGDVLERPEHRYTAALAASDPARVAAGERLAPIGGSPATRTPASVGCAFAPRCAYATAACGDVTPPTVEIGGRTVLCHHPASSDGERDLVGAGEVQS</sequence>
<dbReference type="InterPro" id="IPR003593">
    <property type="entry name" value="AAA+_ATPase"/>
</dbReference>
<keyword evidence="6" id="KW-0547">Nucleotide-binding</keyword>
<keyword evidence="3" id="KW-0813">Transport</keyword>
<evidence type="ECO:0000313" key="12">
    <source>
        <dbReference type="Proteomes" id="UP001164390"/>
    </source>
</evidence>
<dbReference type="AlphaFoldDB" id="A0AA46TJT6"/>
<dbReference type="PROSITE" id="PS00211">
    <property type="entry name" value="ABC_TRANSPORTER_1"/>
    <property type="match status" value="1"/>
</dbReference>
<dbReference type="KEGG" id="sgrg:L0C25_05835"/>
<gene>
    <name evidence="11" type="ORF">L0C25_05835</name>
</gene>
<proteinExistence type="inferred from homology"/>
<evidence type="ECO:0000256" key="8">
    <source>
        <dbReference type="ARBA" id="ARBA00022967"/>
    </source>
</evidence>
<evidence type="ECO:0000256" key="1">
    <source>
        <dbReference type="ARBA" id="ARBA00004202"/>
    </source>
</evidence>
<dbReference type="InterPro" id="IPR050388">
    <property type="entry name" value="ABC_Ni/Peptide_Import"/>
</dbReference>
<evidence type="ECO:0000256" key="6">
    <source>
        <dbReference type="ARBA" id="ARBA00022741"/>
    </source>
</evidence>
<dbReference type="PANTHER" id="PTHR43297">
    <property type="entry name" value="OLIGOPEPTIDE TRANSPORT ATP-BINDING PROTEIN APPD"/>
    <property type="match status" value="1"/>
</dbReference>
<dbReference type="Pfam" id="PF08352">
    <property type="entry name" value="oligo_HPY"/>
    <property type="match status" value="1"/>
</dbReference>
<evidence type="ECO:0000256" key="9">
    <source>
        <dbReference type="ARBA" id="ARBA00023136"/>
    </source>
</evidence>
<dbReference type="GO" id="GO:0016887">
    <property type="term" value="F:ATP hydrolysis activity"/>
    <property type="evidence" value="ECO:0007669"/>
    <property type="project" value="InterPro"/>
</dbReference>
<dbReference type="InterPro" id="IPR027417">
    <property type="entry name" value="P-loop_NTPase"/>
</dbReference>
<dbReference type="Proteomes" id="UP001164390">
    <property type="component" value="Chromosome"/>
</dbReference>
<dbReference type="RefSeq" id="WP_271635499.1">
    <property type="nucleotide sequence ID" value="NZ_CP094970.1"/>
</dbReference>
<keyword evidence="9" id="KW-0472">Membrane</keyword>
<protein>
    <submittedName>
        <fullName evidence="11">ABC transporter ATP-binding protein</fullName>
    </submittedName>
</protein>
<dbReference type="SMART" id="SM00382">
    <property type="entry name" value="AAA"/>
    <property type="match status" value="1"/>
</dbReference>
<keyword evidence="8" id="KW-1278">Translocase</keyword>
<dbReference type="EMBL" id="CP094970">
    <property type="protein sequence ID" value="UYM06591.1"/>
    <property type="molecule type" value="Genomic_DNA"/>
</dbReference>
<reference evidence="11" key="1">
    <citation type="submission" date="2022-01" db="EMBL/GenBank/DDBJ databases">
        <title>Nocardioidaceae gen. sp. A5X3R13.</title>
        <authorList>
            <person name="Lopez Marin M.A."/>
            <person name="Uhlik O."/>
        </authorList>
    </citation>
    <scope>NUCLEOTIDE SEQUENCE</scope>
    <source>
        <strain evidence="11">A5X3R13</strain>
    </source>
</reference>
<keyword evidence="7 11" id="KW-0067">ATP-binding</keyword>
<evidence type="ECO:0000313" key="11">
    <source>
        <dbReference type="EMBL" id="UYM06591.1"/>
    </source>
</evidence>
<dbReference type="InterPro" id="IPR013563">
    <property type="entry name" value="Oligopep_ABC_C"/>
</dbReference>
<evidence type="ECO:0000256" key="2">
    <source>
        <dbReference type="ARBA" id="ARBA00005417"/>
    </source>
</evidence>
<dbReference type="PROSITE" id="PS50893">
    <property type="entry name" value="ABC_TRANSPORTER_2"/>
    <property type="match status" value="1"/>
</dbReference>
<keyword evidence="5" id="KW-0997">Cell inner membrane</keyword>
<dbReference type="CDD" id="cd03257">
    <property type="entry name" value="ABC_NikE_OppD_transporters"/>
    <property type="match status" value="1"/>
</dbReference>
<feature type="domain" description="ABC transporter" evidence="10">
    <location>
        <begin position="12"/>
        <end position="257"/>
    </location>
</feature>
<dbReference type="Gene3D" id="3.40.50.300">
    <property type="entry name" value="P-loop containing nucleotide triphosphate hydrolases"/>
    <property type="match status" value="1"/>
</dbReference>
<dbReference type="GO" id="GO:0015833">
    <property type="term" value="P:peptide transport"/>
    <property type="evidence" value="ECO:0007669"/>
    <property type="project" value="InterPro"/>
</dbReference>
<dbReference type="PANTHER" id="PTHR43297:SF14">
    <property type="entry name" value="ATPASE AAA-TYPE CORE DOMAIN-CONTAINING PROTEIN"/>
    <property type="match status" value="1"/>
</dbReference>
<evidence type="ECO:0000256" key="7">
    <source>
        <dbReference type="ARBA" id="ARBA00022840"/>
    </source>
</evidence>
<dbReference type="NCBIfam" id="TIGR01727">
    <property type="entry name" value="oligo_HPY"/>
    <property type="match status" value="1"/>
</dbReference>